<evidence type="ECO:0000259" key="10">
    <source>
        <dbReference type="Pfam" id="PF00884"/>
    </source>
</evidence>
<name>A0ABV9GMN1_9BACL</name>
<evidence type="ECO:0000256" key="3">
    <source>
        <dbReference type="ARBA" id="ARBA00009983"/>
    </source>
</evidence>
<evidence type="ECO:0000256" key="5">
    <source>
        <dbReference type="ARBA" id="ARBA00022692"/>
    </source>
</evidence>
<comment type="pathway">
    <text evidence="2">Cell wall biogenesis; lipoteichoic acid biosynthesis.</text>
</comment>
<dbReference type="InterPro" id="IPR017850">
    <property type="entry name" value="Alkaline_phosphatase_core_sf"/>
</dbReference>
<keyword evidence="12" id="KW-1185">Reference proteome</keyword>
<dbReference type="CDD" id="cd16015">
    <property type="entry name" value="LTA_synthase"/>
    <property type="match status" value="1"/>
</dbReference>
<reference evidence="12" key="1">
    <citation type="journal article" date="2019" name="Int. J. Syst. Evol. Microbiol.">
        <title>The Global Catalogue of Microorganisms (GCM) 10K type strain sequencing project: providing services to taxonomists for standard genome sequencing and annotation.</title>
        <authorList>
            <consortium name="The Broad Institute Genomics Platform"/>
            <consortium name="The Broad Institute Genome Sequencing Center for Infectious Disease"/>
            <person name="Wu L."/>
            <person name="Ma J."/>
        </authorList>
    </citation>
    <scope>NUCLEOTIDE SEQUENCE [LARGE SCALE GENOMIC DNA]</scope>
    <source>
        <strain evidence="12">CGMCC 1.16306</strain>
    </source>
</reference>
<evidence type="ECO:0000313" key="12">
    <source>
        <dbReference type="Proteomes" id="UP001596022"/>
    </source>
</evidence>
<keyword evidence="4 8" id="KW-1003">Cell membrane</keyword>
<dbReference type="SUPFAM" id="SSF53649">
    <property type="entry name" value="Alkaline phosphatase-like"/>
    <property type="match status" value="1"/>
</dbReference>
<evidence type="ECO:0000256" key="6">
    <source>
        <dbReference type="ARBA" id="ARBA00022989"/>
    </source>
</evidence>
<gene>
    <name evidence="11" type="ORF">ACFO4N_08795</name>
</gene>
<protein>
    <submittedName>
        <fullName evidence="11">LTA synthase family protein</fullName>
        <ecNumber evidence="11">2.7.8.-</ecNumber>
    </submittedName>
</protein>
<dbReference type="PIRSF" id="PIRSF005091">
    <property type="entry name" value="Mmb_sulf_HI1246"/>
    <property type="match status" value="1"/>
</dbReference>
<comment type="caution">
    <text evidence="11">The sequence shown here is derived from an EMBL/GenBank/DDBJ whole genome shotgun (WGS) entry which is preliminary data.</text>
</comment>
<feature type="transmembrane region" description="Helical" evidence="9">
    <location>
        <begin position="112"/>
        <end position="134"/>
    </location>
</feature>
<dbReference type="InterPro" id="IPR012160">
    <property type="entry name" value="LtaS-like"/>
</dbReference>
<evidence type="ECO:0000256" key="1">
    <source>
        <dbReference type="ARBA" id="ARBA00004651"/>
    </source>
</evidence>
<feature type="transmembrane region" description="Helical" evidence="9">
    <location>
        <begin position="68"/>
        <end position="92"/>
    </location>
</feature>
<dbReference type="Gene3D" id="3.40.720.10">
    <property type="entry name" value="Alkaline Phosphatase, subunit A"/>
    <property type="match status" value="1"/>
</dbReference>
<dbReference type="EMBL" id="JBHSFW010000003">
    <property type="protein sequence ID" value="MFC4618834.1"/>
    <property type="molecule type" value="Genomic_DNA"/>
</dbReference>
<dbReference type="EC" id="2.7.8.-" evidence="11"/>
<dbReference type="Gene3D" id="3.30.1120.170">
    <property type="match status" value="1"/>
</dbReference>
<keyword evidence="11" id="KW-0808">Transferase</keyword>
<keyword evidence="5 9" id="KW-0812">Transmembrane</keyword>
<dbReference type="PANTHER" id="PTHR47371:SF3">
    <property type="entry name" value="PHOSPHOGLYCEROL TRANSFERASE I"/>
    <property type="match status" value="1"/>
</dbReference>
<evidence type="ECO:0000256" key="8">
    <source>
        <dbReference type="PIRNR" id="PIRNR005091"/>
    </source>
</evidence>
<keyword evidence="6 9" id="KW-1133">Transmembrane helix</keyword>
<dbReference type="InterPro" id="IPR000917">
    <property type="entry name" value="Sulfatase_N"/>
</dbReference>
<feature type="transmembrane region" description="Helical" evidence="9">
    <location>
        <begin position="154"/>
        <end position="172"/>
    </location>
</feature>
<comment type="similarity">
    <text evidence="3 8">Belongs to the LTA synthase family.</text>
</comment>
<evidence type="ECO:0000256" key="9">
    <source>
        <dbReference type="SAM" id="Phobius"/>
    </source>
</evidence>
<feature type="domain" description="Sulfatase N-terminal" evidence="10">
    <location>
        <begin position="242"/>
        <end position="531"/>
    </location>
</feature>
<feature type="transmembrane region" description="Helical" evidence="9">
    <location>
        <begin position="12"/>
        <end position="34"/>
    </location>
</feature>
<evidence type="ECO:0000256" key="7">
    <source>
        <dbReference type="ARBA" id="ARBA00023136"/>
    </source>
</evidence>
<evidence type="ECO:0000256" key="2">
    <source>
        <dbReference type="ARBA" id="ARBA00004936"/>
    </source>
</evidence>
<accession>A0ABV9GMN1</accession>
<organism evidence="11 12">
    <name type="scientific">Camelliibacillus cellulosilyticus</name>
    <dbReference type="NCBI Taxonomy" id="2174486"/>
    <lineage>
        <taxon>Bacteria</taxon>
        <taxon>Bacillati</taxon>
        <taxon>Bacillota</taxon>
        <taxon>Bacilli</taxon>
        <taxon>Bacillales</taxon>
        <taxon>Sporolactobacillaceae</taxon>
        <taxon>Camelliibacillus</taxon>
    </lineage>
</organism>
<sequence length="628" mass="71288">MKPVWGNIRRFFTSQYFIFSLLLTLKAIFIHIFLLHDFDFIKAFILEGCYIFLLLGLMEFLPARFKSLGYFIADGILTTLFAAIIVYTAYFNTVPTYFVLFQLGQVSAISDSILSLLNPFYLLLYLDIIILIVFRYSKKLPFPTAKLNKKWMKASITIAVILTLGGFIYYQGVDIANPVLAAGNKGIFNYELLNIYKDPRAKVKPLDSNLTPADINDKVQRIKGIVTKKPDERKMYGVAKGRNVIVVQMESFQDFLIGLKVNGQEVTPNLNKLIKHSLYFPNVFQQVGPGNTSDAEFIMNTSLFPQSYSATSISEGNRKYPSLPRLLHEKGYNTMTFHADELKFWNRDELYPALGFDHFYEQPLYGNKDIVGLGPSDDVLYAKAIEKLKASPEPFYAHVISMSSHHPYKIPDDKKGLDLPDSYDGSIVGDYLQAQHYTDASLGRFMDKLKKNGLWKNSVLLFYGDHFGLDNKMLGSNDQALLQSLLGHPYSSADRYNIPFIATIPGVTHGEIDGAIGGQLDFLPTLTNLLGLPIDNKIVHFGQDLLNTDHNLIGMRYYMPEGSFINQSIIFEPNTNFDDGTATNLWTREPVNDFKKYKEDYDRVNELENLSDAYVLSLPEQITANKRQ</sequence>
<feature type="transmembrane region" description="Helical" evidence="9">
    <location>
        <begin position="40"/>
        <end position="61"/>
    </location>
</feature>
<dbReference type="GO" id="GO:0016740">
    <property type="term" value="F:transferase activity"/>
    <property type="evidence" value="ECO:0007669"/>
    <property type="project" value="UniProtKB-KW"/>
</dbReference>
<proteinExistence type="inferred from homology"/>
<evidence type="ECO:0000313" key="11">
    <source>
        <dbReference type="EMBL" id="MFC4618834.1"/>
    </source>
</evidence>
<dbReference type="InterPro" id="IPR050448">
    <property type="entry name" value="OpgB/LTA_synthase_biosynth"/>
</dbReference>
<dbReference type="Proteomes" id="UP001596022">
    <property type="component" value="Unassembled WGS sequence"/>
</dbReference>
<evidence type="ECO:0000256" key="4">
    <source>
        <dbReference type="ARBA" id="ARBA00022475"/>
    </source>
</evidence>
<dbReference type="RefSeq" id="WP_376845935.1">
    <property type="nucleotide sequence ID" value="NZ_JBHSFW010000003.1"/>
</dbReference>
<dbReference type="Pfam" id="PF00884">
    <property type="entry name" value="Sulfatase"/>
    <property type="match status" value="1"/>
</dbReference>
<dbReference type="PANTHER" id="PTHR47371">
    <property type="entry name" value="LIPOTEICHOIC ACID SYNTHASE"/>
    <property type="match status" value="1"/>
</dbReference>
<keyword evidence="7 8" id="KW-0472">Membrane</keyword>
<comment type="subcellular location">
    <subcellularLocation>
        <location evidence="1">Cell membrane</location>
        <topology evidence="1">Multi-pass membrane protein</topology>
    </subcellularLocation>
</comment>